<evidence type="ECO:0000313" key="2">
    <source>
        <dbReference type="Proteomes" id="UP000242560"/>
    </source>
</evidence>
<evidence type="ECO:0000313" key="1">
    <source>
        <dbReference type="EMBL" id="SFJ11059.1"/>
    </source>
</evidence>
<keyword evidence="2" id="KW-1185">Reference proteome</keyword>
<accession>A0A1I3NPE6</accession>
<protein>
    <submittedName>
        <fullName evidence="1">Uncharacterized protein</fullName>
    </submittedName>
</protein>
<name>A0A1I3NPE6_9FLAO</name>
<proteinExistence type="predicted"/>
<gene>
    <name evidence="1" type="ORF">SAMN05421638_2203</name>
</gene>
<dbReference type="AlphaFoldDB" id="A0A1I3NPE6"/>
<reference evidence="2" key="1">
    <citation type="submission" date="2016-10" db="EMBL/GenBank/DDBJ databases">
        <authorList>
            <person name="Varghese N."/>
            <person name="Submissions S."/>
        </authorList>
    </citation>
    <scope>NUCLEOTIDE SEQUENCE [LARGE SCALE GENOMIC DNA]</scope>
    <source>
        <strain evidence="2">DSM 22251</strain>
    </source>
</reference>
<dbReference type="RefSeq" id="WP_089820333.1">
    <property type="nucleotide sequence ID" value="NZ_FORQ01000004.1"/>
</dbReference>
<dbReference type="Proteomes" id="UP000242560">
    <property type="component" value="Unassembled WGS sequence"/>
</dbReference>
<organism evidence="1 2">
    <name type="scientific">Kaistella treverensis</name>
    <dbReference type="NCBI Taxonomy" id="631455"/>
    <lineage>
        <taxon>Bacteria</taxon>
        <taxon>Pseudomonadati</taxon>
        <taxon>Bacteroidota</taxon>
        <taxon>Flavobacteriia</taxon>
        <taxon>Flavobacteriales</taxon>
        <taxon>Weeksellaceae</taxon>
        <taxon>Chryseobacterium group</taxon>
        <taxon>Kaistella</taxon>
    </lineage>
</organism>
<dbReference type="EMBL" id="FORQ01000004">
    <property type="protein sequence ID" value="SFJ11059.1"/>
    <property type="molecule type" value="Genomic_DNA"/>
</dbReference>
<sequence>MNILDIQNKTVQVDNYQATFLTLKIDDQLFRFDLIDKKEFHLKKGTLGQFSTYETHPLLIDYNENIVTTYINSKPDNFDNFVADFENAINEITEGWRNWTNYVSDRNINFTVDTFLSNVKSGTGKLMEAPFSIAQKAIKVCDKHNVATKTFGNELKQDNFKLIFIGDNYVIAKEFRRHFN</sequence>